<dbReference type="RefSeq" id="WP_091770920.1">
    <property type="nucleotide sequence ID" value="NZ_FNHG01000015.1"/>
</dbReference>
<dbReference type="InterPro" id="IPR012336">
    <property type="entry name" value="Thioredoxin-like_fold"/>
</dbReference>
<keyword evidence="3" id="KW-0560">Oxidoreductase</keyword>
<evidence type="ECO:0000313" key="9">
    <source>
        <dbReference type="EMBL" id="SDM60098.1"/>
    </source>
</evidence>
<feature type="signal peptide" evidence="6">
    <location>
        <begin position="1"/>
        <end position="24"/>
    </location>
</feature>
<evidence type="ECO:0000256" key="1">
    <source>
        <dbReference type="ARBA" id="ARBA00005791"/>
    </source>
</evidence>
<dbReference type="GO" id="GO:0016491">
    <property type="term" value="F:oxidoreductase activity"/>
    <property type="evidence" value="ECO:0007669"/>
    <property type="project" value="UniProtKB-KW"/>
</dbReference>
<name>A0A1G9UJM8_9PROT</name>
<evidence type="ECO:0000256" key="5">
    <source>
        <dbReference type="ARBA" id="ARBA00023284"/>
    </source>
</evidence>
<reference evidence="9 10" key="1">
    <citation type="submission" date="2016-10" db="EMBL/GenBank/DDBJ databases">
        <authorList>
            <person name="de Groot N.N."/>
        </authorList>
    </citation>
    <scope>NUCLEOTIDE SEQUENCE [LARGE SCALE GENOMIC DNA]</scope>
    <source>
        <strain evidence="9 10">DSM 16077</strain>
    </source>
</reference>
<evidence type="ECO:0000256" key="4">
    <source>
        <dbReference type="ARBA" id="ARBA00023157"/>
    </source>
</evidence>
<accession>A0A1G9UJM8</accession>
<dbReference type="PROSITE" id="PS51257">
    <property type="entry name" value="PROKAR_LIPOPROTEIN"/>
    <property type="match status" value="1"/>
</dbReference>
<keyword evidence="5" id="KW-0676">Redox-active center</keyword>
<keyword evidence="9" id="KW-0413">Isomerase</keyword>
<dbReference type="InterPro" id="IPR041205">
    <property type="entry name" value="ScsC_N"/>
</dbReference>
<keyword evidence="10" id="KW-1185">Reference proteome</keyword>
<organism evidence="9 10">
    <name type="scientific">Maricaulis salignorans</name>
    <dbReference type="NCBI Taxonomy" id="144026"/>
    <lineage>
        <taxon>Bacteria</taxon>
        <taxon>Pseudomonadati</taxon>
        <taxon>Pseudomonadota</taxon>
        <taxon>Alphaproteobacteria</taxon>
        <taxon>Maricaulales</taxon>
        <taxon>Maricaulaceae</taxon>
        <taxon>Maricaulis</taxon>
    </lineage>
</organism>
<evidence type="ECO:0000313" key="10">
    <source>
        <dbReference type="Proteomes" id="UP000199759"/>
    </source>
</evidence>
<dbReference type="Pfam" id="PF18312">
    <property type="entry name" value="ScsC_N"/>
    <property type="match status" value="1"/>
</dbReference>
<keyword evidence="2 6" id="KW-0732">Signal</keyword>
<dbReference type="Gene3D" id="3.40.30.10">
    <property type="entry name" value="Glutaredoxin"/>
    <property type="match status" value="1"/>
</dbReference>
<sequence length="247" mass="27435">MLRLFAIMTAAAFLFGCQQSPADAQLNERSREEVGEIVRAYILENPEVIEEALIELQRRAQAREMENVYSAIERNVAAIYGDERDPRFGGDEPDVTIVEFMDYKCSYCRVANEWVTDVNERYGDRVQFIFKEYPILGPDSLEASRAALAALNQGPEIYELFHRSMINASGPLPADRIDQLAALAGVDVAQMRTDMEDEAIMAHILDVRALGQALEVSGTPFFIVDGTVVAGANSLALEEALQRALRG</sequence>
<dbReference type="SUPFAM" id="SSF52833">
    <property type="entry name" value="Thioredoxin-like"/>
    <property type="match status" value="1"/>
</dbReference>
<evidence type="ECO:0000256" key="3">
    <source>
        <dbReference type="ARBA" id="ARBA00023002"/>
    </source>
</evidence>
<evidence type="ECO:0000256" key="2">
    <source>
        <dbReference type="ARBA" id="ARBA00022729"/>
    </source>
</evidence>
<gene>
    <name evidence="9" type="ORF">SAMN04488568_11551</name>
</gene>
<evidence type="ECO:0000259" key="8">
    <source>
        <dbReference type="Pfam" id="PF18312"/>
    </source>
</evidence>
<dbReference type="PANTHER" id="PTHR13887">
    <property type="entry name" value="GLUTATHIONE S-TRANSFERASE KAPPA"/>
    <property type="match status" value="1"/>
</dbReference>
<comment type="similarity">
    <text evidence="1">Belongs to the thioredoxin family. DsbA subfamily.</text>
</comment>
<feature type="domain" description="Thioredoxin-like fold" evidence="7">
    <location>
        <begin position="85"/>
        <end position="235"/>
    </location>
</feature>
<evidence type="ECO:0000256" key="6">
    <source>
        <dbReference type="SAM" id="SignalP"/>
    </source>
</evidence>
<dbReference type="GO" id="GO:0016853">
    <property type="term" value="F:isomerase activity"/>
    <property type="evidence" value="ECO:0007669"/>
    <property type="project" value="UniProtKB-KW"/>
</dbReference>
<dbReference type="AlphaFoldDB" id="A0A1G9UJM8"/>
<dbReference type="Proteomes" id="UP000199759">
    <property type="component" value="Unassembled WGS sequence"/>
</dbReference>
<evidence type="ECO:0000259" key="7">
    <source>
        <dbReference type="Pfam" id="PF13462"/>
    </source>
</evidence>
<feature type="domain" description="Copper resistance protein ScsC N-terminal" evidence="8">
    <location>
        <begin position="31"/>
        <end position="62"/>
    </location>
</feature>
<feature type="chain" id="PRO_5011627016" evidence="6">
    <location>
        <begin position="25"/>
        <end position="247"/>
    </location>
</feature>
<dbReference type="EMBL" id="FNHG01000015">
    <property type="protein sequence ID" value="SDM60098.1"/>
    <property type="molecule type" value="Genomic_DNA"/>
</dbReference>
<keyword evidence="4" id="KW-1015">Disulfide bond</keyword>
<dbReference type="PANTHER" id="PTHR13887:SF14">
    <property type="entry name" value="DISULFIDE BOND FORMATION PROTEIN D"/>
    <property type="match status" value="1"/>
</dbReference>
<dbReference type="Pfam" id="PF13462">
    <property type="entry name" value="Thioredoxin_4"/>
    <property type="match status" value="1"/>
</dbReference>
<dbReference type="InterPro" id="IPR036249">
    <property type="entry name" value="Thioredoxin-like_sf"/>
</dbReference>
<dbReference type="CDD" id="cd03023">
    <property type="entry name" value="DsbA_Com1_like"/>
    <property type="match status" value="1"/>
</dbReference>
<proteinExistence type="inferred from homology"/>
<dbReference type="OrthoDB" id="9780147at2"/>
<protein>
    <submittedName>
        <fullName evidence="9">Protein-disulfide isomerase</fullName>
    </submittedName>
</protein>
<dbReference type="STRING" id="144026.SAMN04488568_11551"/>